<comment type="caution">
    <text evidence="1">The sequence shown here is derived from an EMBL/GenBank/DDBJ whole genome shotgun (WGS) entry which is preliminary data.</text>
</comment>
<organism evidence="1 2">
    <name type="scientific">Aerophobetes bacterium</name>
    <dbReference type="NCBI Taxonomy" id="2030807"/>
    <lineage>
        <taxon>Bacteria</taxon>
        <taxon>Candidatus Aerophobota</taxon>
    </lineage>
</organism>
<name>A0A523UW68_UNCAE</name>
<reference evidence="1 2" key="1">
    <citation type="submission" date="2019-03" db="EMBL/GenBank/DDBJ databases">
        <title>Metabolic potential of uncultured bacteria and archaea associated with petroleum seepage in deep-sea sediments.</title>
        <authorList>
            <person name="Dong X."/>
            <person name="Hubert C."/>
        </authorList>
    </citation>
    <scope>NUCLEOTIDE SEQUENCE [LARGE SCALE GENOMIC DNA]</scope>
    <source>
        <strain evidence="1">E29_bin78</strain>
    </source>
</reference>
<dbReference type="AlphaFoldDB" id="A0A523UW68"/>
<dbReference type="EMBL" id="SOJK01000114">
    <property type="protein sequence ID" value="TET46795.1"/>
    <property type="molecule type" value="Genomic_DNA"/>
</dbReference>
<accession>A0A523UW68</accession>
<proteinExistence type="predicted"/>
<dbReference type="Proteomes" id="UP000320679">
    <property type="component" value="Unassembled WGS sequence"/>
</dbReference>
<protein>
    <submittedName>
        <fullName evidence="1">Uncharacterized protein</fullName>
    </submittedName>
</protein>
<sequence>MANSFPNRPKLLRGAFVEYGLSIPPLIVTFQFNPVSISRSRSNTFSAPGSEEGTLRQFHQRYSDLTEIRDLQQVSVEPETITNLEVRFDATDKLNEGNFITEQFGISPQLATLELMMHPKGESLLGAALSSLLGSSGGFSFTGGEKPPMILFIWGRKKVLPVNITSMSINEEEFTPELNPIRATVSVDLTVIEGKNIPYLYSKAMKEAMSVLNLANLPDIASTIVPI</sequence>
<evidence type="ECO:0000313" key="2">
    <source>
        <dbReference type="Proteomes" id="UP000320679"/>
    </source>
</evidence>
<evidence type="ECO:0000313" key="1">
    <source>
        <dbReference type="EMBL" id="TET46795.1"/>
    </source>
</evidence>
<gene>
    <name evidence="1" type="ORF">E3J59_02745</name>
</gene>